<name>A0A4R6J4X6_9BACT</name>
<gene>
    <name evidence="1" type="ORF">BC659_1445</name>
</gene>
<proteinExistence type="predicted"/>
<sequence length="207" mass="23438">MKGDFINYSFGDLPIRLYTPDTNELKNAWNSGSLTHFPYWGKCWPAALGLAEFITQYPSLIRDKEVVELAAGLGLPSMVAALYAKKVISSDYLPDPLAYINKSAKENSILNIETCIINWQHIPTDFKADVVLLSDVNYDPDAFDALDQLLSFFLKQGTLIILSTPQRIMAKSFVEKWQSFQLFQEEFVYDEVRVSVWVLKSTHPSSG</sequence>
<evidence type="ECO:0000313" key="1">
    <source>
        <dbReference type="EMBL" id="TDO29356.1"/>
    </source>
</evidence>
<keyword evidence="2" id="KW-1185">Reference proteome</keyword>
<reference evidence="1 2" key="1">
    <citation type="submission" date="2019-03" db="EMBL/GenBank/DDBJ databases">
        <title>Genomic Encyclopedia of Archaeal and Bacterial Type Strains, Phase II (KMG-II): from individual species to whole genera.</title>
        <authorList>
            <person name="Goeker M."/>
        </authorList>
    </citation>
    <scope>NUCLEOTIDE SEQUENCE [LARGE SCALE GENOMIC DNA]</scope>
    <source>
        <strain evidence="1 2">DSM 28323</strain>
    </source>
</reference>
<dbReference type="EMBL" id="SNWP01000010">
    <property type="protein sequence ID" value="TDO29356.1"/>
    <property type="molecule type" value="Genomic_DNA"/>
</dbReference>
<evidence type="ECO:0000313" key="2">
    <source>
        <dbReference type="Proteomes" id="UP000295741"/>
    </source>
</evidence>
<organism evidence="1 2">
    <name type="scientific">Sediminibacterium goheungense</name>
    <dbReference type="NCBI Taxonomy" id="1086393"/>
    <lineage>
        <taxon>Bacteria</taxon>
        <taxon>Pseudomonadati</taxon>
        <taxon>Bacteroidota</taxon>
        <taxon>Chitinophagia</taxon>
        <taxon>Chitinophagales</taxon>
        <taxon>Chitinophagaceae</taxon>
        <taxon>Sediminibacterium</taxon>
    </lineage>
</organism>
<dbReference type="AlphaFoldDB" id="A0A4R6J4X6"/>
<dbReference type="InterPro" id="IPR029063">
    <property type="entry name" value="SAM-dependent_MTases_sf"/>
</dbReference>
<dbReference type="Gene3D" id="3.40.50.150">
    <property type="entry name" value="Vaccinia Virus protein VP39"/>
    <property type="match status" value="1"/>
</dbReference>
<comment type="caution">
    <text evidence="1">The sequence shown here is derived from an EMBL/GenBank/DDBJ whole genome shotgun (WGS) entry which is preliminary data.</text>
</comment>
<dbReference type="PANTHER" id="PTHR14614">
    <property type="entry name" value="HEPATOCELLULAR CARCINOMA-ASSOCIATED ANTIGEN"/>
    <property type="match status" value="1"/>
</dbReference>
<dbReference type="InterPro" id="IPR019410">
    <property type="entry name" value="Methyltransf_16"/>
</dbReference>
<dbReference type="Proteomes" id="UP000295741">
    <property type="component" value="Unassembled WGS sequence"/>
</dbReference>
<dbReference type="SUPFAM" id="SSF53335">
    <property type="entry name" value="S-adenosyl-L-methionine-dependent methyltransferases"/>
    <property type="match status" value="1"/>
</dbReference>
<protein>
    <submittedName>
        <fullName evidence="1">Putative nicotinamide N-methyase</fullName>
    </submittedName>
</protein>
<dbReference type="RefSeq" id="WP_162847373.1">
    <property type="nucleotide sequence ID" value="NZ_SNWP01000010.1"/>
</dbReference>
<accession>A0A4R6J4X6</accession>
<dbReference type="Pfam" id="PF10294">
    <property type="entry name" value="Methyltransf_16"/>
    <property type="match status" value="1"/>
</dbReference>